<dbReference type="GO" id="GO:0042619">
    <property type="term" value="P:poly-hydroxybutyrate biosynthetic process"/>
    <property type="evidence" value="ECO:0007669"/>
    <property type="project" value="UniProtKB-KW"/>
</dbReference>
<reference evidence="10 11" key="1">
    <citation type="submission" date="2014-06" db="EMBL/GenBank/DDBJ databases">
        <title>The genome of the endonuclear symbiont Nucleicultrix amoebiphila.</title>
        <authorList>
            <person name="Schulz F."/>
            <person name="Horn M."/>
        </authorList>
    </citation>
    <scope>NUCLEOTIDE SEQUENCE [LARGE SCALE GENOMIC DNA]</scope>
    <source>
        <strain evidence="10 11">FS5</strain>
    </source>
</reference>
<dbReference type="EMBL" id="CP008743">
    <property type="protein sequence ID" value="ARN84821.1"/>
    <property type="molecule type" value="Genomic_DNA"/>
</dbReference>
<dbReference type="Gene3D" id="3.40.47.10">
    <property type="match status" value="2"/>
</dbReference>
<feature type="active site" description="Proton acceptor" evidence="6">
    <location>
        <position position="350"/>
    </location>
</feature>
<dbReference type="AlphaFoldDB" id="A0A1W6N4V4"/>
<evidence type="ECO:0000256" key="5">
    <source>
        <dbReference type="ARBA" id="ARBA00037924"/>
    </source>
</evidence>
<dbReference type="InterPro" id="IPR016039">
    <property type="entry name" value="Thiolase-like"/>
</dbReference>
<dbReference type="InterPro" id="IPR020616">
    <property type="entry name" value="Thiolase_N"/>
</dbReference>
<evidence type="ECO:0000259" key="8">
    <source>
        <dbReference type="Pfam" id="PF00108"/>
    </source>
</evidence>
<dbReference type="FunFam" id="3.40.47.10:FF:000010">
    <property type="entry name" value="Acetyl-CoA acetyltransferase (Thiolase)"/>
    <property type="match status" value="1"/>
</dbReference>
<dbReference type="PIRSF" id="PIRSF000429">
    <property type="entry name" value="Ac-CoA_Ac_transf"/>
    <property type="match status" value="1"/>
</dbReference>
<protein>
    <submittedName>
        <fullName evidence="10">Acetyl-CoA acetyltransferase</fullName>
        <ecNumber evidence="10">2.3.1.9</ecNumber>
    </submittedName>
</protein>
<evidence type="ECO:0000256" key="3">
    <source>
        <dbReference type="ARBA" id="ARBA00022752"/>
    </source>
</evidence>
<evidence type="ECO:0000256" key="6">
    <source>
        <dbReference type="PIRSR" id="PIRSR000429-1"/>
    </source>
</evidence>
<comment type="similarity">
    <text evidence="1 7">Belongs to the thiolase-like superfamily. Thiolase family.</text>
</comment>
<dbReference type="CDD" id="cd00751">
    <property type="entry name" value="thiolase"/>
    <property type="match status" value="1"/>
</dbReference>
<dbReference type="EC" id="2.3.1.9" evidence="10"/>
<accession>A0A1W6N4V4</accession>
<dbReference type="NCBIfam" id="TIGR01930">
    <property type="entry name" value="AcCoA-C-Actrans"/>
    <property type="match status" value="1"/>
</dbReference>
<organism evidence="10 11">
    <name type="scientific">Candidatus Nucleicultrix amoebiphila FS5</name>
    <dbReference type="NCBI Taxonomy" id="1414854"/>
    <lineage>
        <taxon>Bacteria</taxon>
        <taxon>Pseudomonadati</taxon>
        <taxon>Pseudomonadota</taxon>
        <taxon>Alphaproteobacteria</taxon>
        <taxon>Holosporales</taxon>
        <taxon>Candidatus Nucleicultricaceae</taxon>
        <taxon>Candidatus Nucleicultrix</taxon>
    </lineage>
</organism>
<dbReference type="InterPro" id="IPR020617">
    <property type="entry name" value="Thiolase_C"/>
</dbReference>
<dbReference type="Pfam" id="PF00108">
    <property type="entry name" value="Thiolase_N"/>
    <property type="match status" value="1"/>
</dbReference>
<keyword evidence="2 7" id="KW-0808">Transferase</keyword>
<keyword evidence="11" id="KW-1185">Reference proteome</keyword>
<evidence type="ECO:0000256" key="4">
    <source>
        <dbReference type="ARBA" id="ARBA00023315"/>
    </source>
</evidence>
<evidence type="ECO:0000256" key="1">
    <source>
        <dbReference type="ARBA" id="ARBA00010982"/>
    </source>
</evidence>
<name>A0A1W6N4V4_9PROT</name>
<sequence>MQKDPIVIVAAKRTPAGAFQGQFKNVTTPHLGSAALKGAYESINLSPESIEEVYMGCVLPAGLGQAPARQATLGAGLPPSTGATTVNKVCGSGMKAIISGYDALSLDHVKVVAAGGMESMTNAPYLLAKARDGYRMGHDKIFDHMILDGLQDAYDHGQSMGVFAEKTAEKYNFSREQQDDFAIESGKRALQAIEQKLFVDEIVPVVVKDRKDTITIDKDEPPLKLNFEKARTLKPAFKEGGTVTAANSSSISDGAAAVIMMRKSEAEKRNLKPLAVIHAHAFHAKEPEWFTLAPVDAIKKVLVKTGWTLNDVDLFEINEAFAVVAMAAMQDLKISHDKVNIHGGACALGHPIGASGARILVTLLYALKHRNLKKGVACLCIGGGEATALAIECL</sequence>
<proteinExistence type="inferred from homology"/>
<dbReference type="STRING" id="1414854.GQ61_05420"/>
<dbReference type="RefSeq" id="WP_085784316.1">
    <property type="nucleotide sequence ID" value="NZ_CP008743.1"/>
</dbReference>
<dbReference type="SUPFAM" id="SSF53901">
    <property type="entry name" value="Thiolase-like"/>
    <property type="match status" value="2"/>
</dbReference>
<feature type="active site" description="Proton acceptor" evidence="6">
    <location>
        <position position="380"/>
    </location>
</feature>
<dbReference type="InterPro" id="IPR020615">
    <property type="entry name" value="Thiolase_acyl_enz_int_AS"/>
</dbReference>
<evidence type="ECO:0000259" key="9">
    <source>
        <dbReference type="Pfam" id="PF02803"/>
    </source>
</evidence>
<dbReference type="KEGG" id="naf:GQ61_05420"/>
<evidence type="ECO:0000256" key="2">
    <source>
        <dbReference type="ARBA" id="ARBA00022679"/>
    </source>
</evidence>
<feature type="domain" description="Thiolase C-terminal" evidence="9">
    <location>
        <begin position="271"/>
        <end position="392"/>
    </location>
</feature>
<feature type="active site" description="Acyl-thioester intermediate" evidence="6">
    <location>
        <position position="90"/>
    </location>
</feature>
<dbReference type="Pfam" id="PF02803">
    <property type="entry name" value="Thiolase_C"/>
    <property type="match status" value="1"/>
</dbReference>
<feature type="domain" description="Thiolase N-terminal" evidence="8">
    <location>
        <begin position="6"/>
        <end position="264"/>
    </location>
</feature>
<dbReference type="GO" id="GO:0044281">
    <property type="term" value="P:small molecule metabolic process"/>
    <property type="evidence" value="ECO:0007669"/>
    <property type="project" value="UniProtKB-ARBA"/>
</dbReference>
<comment type="pathway">
    <text evidence="5">Metabolic intermediate biosynthesis; (R)-mevalonate biosynthesis; (R)-mevalonate from acetyl-CoA: step 1/3.</text>
</comment>
<evidence type="ECO:0000313" key="11">
    <source>
        <dbReference type="Proteomes" id="UP000237351"/>
    </source>
</evidence>
<evidence type="ECO:0000256" key="7">
    <source>
        <dbReference type="RuleBase" id="RU003557"/>
    </source>
</evidence>
<dbReference type="PANTHER" id="PTHR18919:SF138">
    <property type="entry name" value="ACETYL-COA C-ACETYLTRANSFERASE"/>
    <property type="match status" value="1"/>
</dbReference>
<dbReference type="OrthoDB" id="9764638at2"/>
<dbReference type="PROSITE" id="PS00098">
    <property type="entry name" value="THIOLASE_1"/>
    <property type="match status" value="1"/>
</dbReference>
<evidence type="ECO:0000313" key="10">
    <source>
        <dbReference type="EMBL" id="ARN84821.1"/>
    </source>
</evidence>
<dbReference type="GO" id="GO:0003985">
    <property type="term" value="F:acetyl-CoA C-acetyltransferase activity"/>
    <property type="evidence" value="ECO:0007669"/>
    <property type="project" value="UniProtKB-EC"/>
</dbReference>
<dbReference type="PANTHER" id="PTHR18919">
    <property type="entry name" value="ACETYL-COA C-ACYLTRANSFERASE"/>
    <property type="match status" value="1"/>
</dbReference>
<keyword evidence="3" id="KW-0583">PHB biosynthesis</keyword>
<gene>
    <name evidence="10" type="ORF">GQ61_05420</name>
</gene>
<keyword evidence="4 7" id="KW-0012">Acyltransferase</keyword>
<dbReference type="InterPro" id="IPR002155">
    <property type="entry name" value="Thiolase"/>
</dbReference>
<dbReference type="Proteomes" id="UP000237351">
    <property type="component" value="Chromosome"/>
</dbReference>